<evidence type="ECO:0000256" key="3">
    <source>
        <dbReference type="ARBA" id="ARBA00022989"/>
    </source>
</evidence>
<reference evidence="6 7" key="2">
    <citation type="journal article" date="2022" name="Mar. Drugs">
        <title>Bioassay-Guided Fractionation Leads to the Detection of Cholic Acid Generated by the Rare Thalassomonas sp.</title>
        <authorList>
            <person name="Pheiffer F."/>
            <person name="Schneider Y.K."/>
            <person name="Hansen E.H."/>
            <person name="Andersen J.H."/>
            <person name="Isaksson J."/>
            <person name="Busche T."/>
            <person name="R C."/>
            <person name="Kalinowski J."/>
            <person name="Zyl L.V."/>
            <person name="Trindade M."/>
        </authorList>
    </citation>
    <scope>NUCLEOTIDE SEQUENCE [LARGE SCALE GENOMIC DNA]</scope>
    <source>
        <strain evidence="6 7">XOM25</strain>
    </source>
</reference>
<keyword evidence="2 5" id="KW-0812">Transmembrane</keyword>
<gene>
    <name evidence="6" type="ORF">SG34_019405</name>
</gene>
<dbReference type="AlphaFoldDB" id="A0AAE9YZ04"/>
<evidence type="ECO:0000313" key="7">
    <source>
        <dbReference type="Proteomes" id="UP000032352"/>
    </source>
</evidence>
<comment type="subcellular location">
    <subcellularLocation>
        <location evidence="1">Membrane</location>
    </subcellularLocation>
</comment>
<evidence type="ECO:0000256" key="2">
    <source>
        <dbReference type="ARBA" id="ARBA00022692"/>
    </source>
</evidence>
<proteinExistence type="predicted"/>
<dbReference type="Pfam" id="PF01124">
    <property type="entry name" value="MAPEG"/>
    <property type="match status" value="1"/>
</dbReference>
<evidence type="ECO:0000256" key="5">
    <source>
        <dbReference type="SAM" id="Phobius"/>
    </source>
</evidence>
<organism evidence="6 7">
    <name type="scientific">Thalassomonas viridans</name>
    <dbReference type="NCBI Taxonomy" id="137584"/>
    <lineage>
        <taxon>Bacteria</taxon>
        <taxon>Pseudomonadati</taxon>
        <taxon>Pseudomonadota</taxon>
        <taxon>Gammaproteobacteria</taxon>
        <taxon>Alteromonadales</taxon>
        <taxon>Colwelliaceae</taxon>
        <taxon>Thalassomonas</taxon>
    </lineage>
</organism>
<keyword evidence="7" id="KW-1185">Reference proteome</keyword>
<dbReference type="GO" id="GO:0016020">
    <property type="term" value="C:membrane"/>
    <property type="evidence" value="ECO:0007669"/>
    <property type="project" value="UniProtKB-SubCell"/>
</dbReference>
<dbReference type="PANTHER" id="PTHR35814">
    <property type="match status" value="1"/>
</dbReference>
<evidence type="ECO:0000256" key="1">
    <source>
        <dbReference type="ARBA" id="ARBA00004370"/>
    </source>
</evidence>
<name>A0AAE9YZ04_9GAMM</name>
<dbReference type="Gene3D" id="1.20.120.550">
    <property type="entry name" value="Membrane associated eicosanoid/glutathione metabolism-like domain"/>
    <property type="match status" value="1"/>
</dbReference>
<feature type="transmembrane region" description="Helical" evidence="5">
    <location>
        <begin position="80"/>
        <end position="99"/>
    </location>
</feature>
<keyword evidence="4 5" id="KW-0472">Membrane</keyword>
<dbReference type="EMBL" id="CP059733">
    <property type="protein sequence ID" value="WDE03543.1"/>
    <property type="molecule type" value="Genomic_DNA"/>
</dbReference>
<reference evidence="6 7" key="1">
    <citation type="journal article" date="2015" name="Genome Announc.">
        <title>Draft Genome Sequences of Marine Isolates of Thalassomonas viridans and Thalassomonas actiniarum.</title>
        <authorList>
            <person name="Olonade I."/>
            <person name="van Zyl L.J."/>
            <person name="Trindade M."/>
        </authorList>
    </citation>
    <scope>NUCLEOTIDE SEQUENCE [LARGE SCALE GENOMIC DNA]</scope>
    <source>
        <strain evidence="6 7">XOM25</strain>
    </source>
</reference>
<dbReference type="Proteomes" id="UP000032352">
    <property type="component" value="Chromosome"/>
</dbReference>
<accession>A0AAE9YZ04</accession>
<dbReference type="PANTHER" id="PTHR35814:SF1">
    <property type="entry name" value="GLUTATHIONE S-TRANSFERASE-RELATED"/>
    <property type="match status" value="1"/>
</dbReference>
<protein>
    <submittedName>
        <fullName evidence="6">MAPEG family protein</fullName>
    </submittedName>
</protein>
<evidence type="ECO:0000256" key="4">
    <source>
        <dbReference type="ARBA" id="ARBA00023136"/>
    </source>
</evidence>
<dbReference type="InterPro" id="IPR001129">
    <property type="entry name" value="Membr-assoc_MAPEG"/>
</dbReference>
<dbReference type="InterPro" id="IPR023352">
    <property type="entry name" value="MAPEG-like_dom_sf"/>
</dbReference>
<dbReference type="KEGG" id="tvd:SG34_019405"/>
<feature type="transmembrane region" description="Helical" evidence="5">
    <location>
        <begin position="6"/>
        <end position="27"/>
    </location>
</feature>
<dbReference type="RefSeq" id="WP_044840989.1">
    <property type="nucleotide sequence ID" value="NZ_CP059733.1"/>
</dbReference>
<feature type="transmembrane region" description="Helical" evidence="5">
    <location>
        <begin position="111"/>
        <end position="132"/>
    </location>
</feature>
<sequence>MNVSFAITGFYAGLLTLLLLVFSVNVIRMRLKFKVGLGQGSEDQRPLSKAVRIHGNFVEYMPLSLFLMAVYEAGGGNAGLLHVLGAVLVLGRIFHAMGLNKSIGTTRERQIGMLSTFIVMLVLAVENIRLFLV</sequence>
<keyword evidence="3 5" id="KW-1133">Transmembrane helix</keyword>
<evidence type="ECO:0000313" key="6">
    <source>
        <dbReference type="EMBL" id="WDE03543.1"/>
    </source>
</evidence>
<dbReference type="SUPFAM" id="SSF161084">
    <property type="entry name" value="MAPEG domain-like"/>
    <property type="match status" value="1"/>
</dbReference>